<comment type="caution">
    <text evidence="2">The sequence shown here is derived from an EMBL/GenBank/DDBJ whole genome shotgun (WGS) entry which is preliminary data.</text>
</comment>
<keyword evidence="3" id="KW-1185">Reference proteome</keyword>
<dbReference type="EMBL" id="JAKROA010000002">
    <property type="protein sequence ID" value="KAL5110921.1"/>
    <property type="molecule type" value="Genomic_DNA"/>
</dbReference>
<evidence type="ECO:0000313" key="3">
    <source>
        <dbReference type="Proteomes" id="UP001651158"/>
    </source>
</evidence>
<dbReference type="PANTHER" id="PTHR12241">
    <property type="entry name" value="TUBULIN POLYGLUTAMYLASE"/>
    <property type="match status" value="1"/>
</dbReference>
<dbReference type="Proteomes" id="UP001651158">
    <property type="component" value="Unassembled WGS sequence"/>
</dbReference>
<evidence type="ECO:0000256" key="1">
    <source>
        <dbReference type="ARBA" id="ARBA00006820"/>
    </source>
</evidence>
<evidence type="ECO:0000313" key="2">
    <source>
        <dbReference type="EMBL" id="KAL5110921.1"/>
    </source>
</evidence>
<organism evidence="2 3">
    <name type="scientific">Taenia crassiceps</name>
    <dbReference type="NCBI Taxonomy" id="6207"/>
    <lineage>
        <taxon>Eukaryota</taxon>
        <taxon>Metazoa</taxon>
        <taxon>Spiralia</taxon>
        <taxon>Lophotrochozoa</taxon>
        <taxon>Platyhelminthes</taxon>
        <taxon>Cestoda</taxon>
        <taxon>Eucestoda</taxon>
        <taxon>Cyclophyllidea</taxon>
        <taxon>Taeniidae</taxon>
        <taxon>Taenia</taxon>
    </lineage>
</organism>
<protein>
    <submittedName>
        <fullName evidence="2">Tubulin polyglutamylase TTLL9</fullName>
    </submittedName>
</protein>
<gene>
    <name evidence="2" type="ORF">TcWFU_009364</name>
</gene>
<reference evidence="2 3" key="1">
    <citation type="journal article" date="2022" name="Front. Cell. Infect. Microbiol.">
        <title>The Genomes of Two Strains of Taenia crassiceps the Animal Model for the Study of Human Cysticercosis.</title>
        <authorList>
            <person name="Bobes R.J."/>
            <person name="Estrada K."/>
            <person name="Rios-Valencia D.G."/>
            <person name="Calderon-Gallegos A."/>
            <person name="de la Torre P."/>
            <person name="Carrero J.C."/>
            <person name="Sanchez-Flores A."/>
            <person name="Laclette J.P."/>
        </authorList>
    </citation>
    <scope>NUCLEOTIDE SEQUENCE [LARGE SCALE GENOMIC DNA]</scope>
    <source>
        <strain evidence="2">WFUcys</strain>
    </source>
</reference>
<proteinExistence type="inferred from homology"/>
<dbReference type="PANTHER" id="PTHR12241:SF39">
    <property type="entry name" value="TUBULIN POLYGLUTAMYLASE TTLL9-RELATED"/>
    <property type="match status" value="1"/>
</dbReference>
<name>A0ABR4QMY0_9CEST</name>
<comment type="similarity">
    <text evidence="1">Belongs to the tubulin--tyrosine ligase family.</text>
</comment>
<accession>A0ABR4QMY0</accession>
<sequence length="109" mass="13350">MQSTKVISRKDPELKSPIKFRCSFNNTIRDVLRNRGWQELGPEDENFDFFWCTIEWMRDNFDHKYLADHVRLCHFRNHFELTRKNLMVRNLKRAKKKIEKETGCRNMNT</sequence>